<organism evidence="5 6">
    <name type="scientific">Cupriavidus necator</name>
    <name type="common">Alcaligenes eutrophus</name>
    <name type="synonym">Ralstonia eutropha</name>
    <dbReference type="NCBI Taxonomy" id="106590"/>
    <lineage>
        <taxon>Bacteria</taxon>
        <taxon>Pseudomonadati</taxon>
        <taxon>Pseudomonadota</taxon>
        <taxon>Betaproteobacteria</taxon>
        <taxon>Burkholderiales</taxon>
        <taxon>Burkholderiaceae</taxon>
        <taxon>Cupriavidus</taxon>
    </lineage>
</organism>
<dbReference type="InterPro" id="IPR017927">
    <property type="entry name" value="FAD-bd_FR_type"/>
</dbReference>
<feature type="domain" description="FAD-binding FR-type" evidence="4">
    <location>
        <begin position="102"/>
        <end position="201"/>
    </location>
</feature>
<dbReference type="PRINTS" id="PR00410">
    <property type="entry name" value="PHEHYDRXLASE"/>
</dbReference>
<comment type="cofactor">
    <cofactor evidence="1">
        <name>FAD</name>
        <dbReference type="ChEBI" id="CHEBI:57692"/>
    </cofactor>
</comment>
<keyword evidence="2" id="KW-0001">2Fe-2S</keyword>
<reference evidence="6" key="1">
    <citation type="submission" date="2017-02" db="EMBL/GenBank/DDBJ databases">
        <title>Complete genome sequence of Cupriavidus necator strain NH9, a 3-chlorobenzoate degrader.</title>
        <authorList>
            <person name="Moriuchi R."/>
            <person name="Dohra H."/>
            <person name="Ogawa N."/>
        </authorList>
    </citation>
    <scope>NUCLEOTIDE SEQUENCE [LARGE SCALE GENOMIC DNA]</scope>
    <source>
        <strain evidence="6">NH9</strain>
    </source>
</reference>
<dbReference type="Pfam" id="PF00970">
    <property type="entry name" value="FAD_binding_6"/>
    <property type="match status" value="1"/>
</dbReference>
<dbReference type="Gene3D" id="2.40.30.10">
    <property type="entry name" value="Translation factors"/>
    <property type="match status" value="1"/>
</dbReference>
<dbReference type="SUPFAM" id="SSF63380">
    <property type="entry name" value="Riboflavin synthase domain-like"/>
    <property type="match status" value="1"/>
</dbReference>
<dbReference type="InterPro" id="IPR012675">
    <property type="entry name" value="Beta-grasp_dom_sf"/>
</dbReference>
<dbReference type="InterPro" id="IPR039261">
    <property type="entry name" value="FNR_nucleotide-bd"/>
</dbReference>
<dbReference type="RefSeq" id="WP_078196371.1">
    <property type="nucleotide sequence ID" value="NZ_CP017757.2"/>
</dbReference>
<dbReference type="Gene3D" id="3.10.20.30">
    <property type="match status" value="1"/>
</dbReference>
<dbReference type="CDD" id="cd00207">
    <property type="entry name" value="fer2"/>
    <property type="match status" value="1"/>
</dbReference>
<proteinExistence type="predicted"/>
<evidence type="ECO:0000313" key="6">
    <source>
        <dbReference type="Proteomes" id="UP000189627"/>
    </source>
</evidence>
<dbReference type="AlphaFoldDB" id="A0A1U9UPL0"/>
<keyword evidence="2" id="KW-0408">Iron</keyword>
<dbReference type="PROSITE" id="PS51085">
    <property type="entry name" value="2FE2S_FER_2"/>
    <property type="match status" value="1"/>
</dbReference>
<dbReference type="PANTHER" id="PTHR47354">
    <property type="entry name" value="NADH OXIDOREDUCTASE HCR"/>
    <property type="match status" value="1"/>
</dbReference>
<dbReference type="PROSITE" id="PS51384">
    <property type="entry name" value="FAD_FR"/>
    <property type="match status" value="1"/>
</dbReference>
<dbReference type="InterPro" id="IPR050415">
    <property type="entry name" value="MRET"/>
</dbReference>
<evidence type="ECO:0000313" key="5">
    <source>
        <dbReference type="EMBL" id="AQV94095.1"/>
    </source>
</evidence>
<keyword evidence="2" id="KW-0479">Metal-binding</keyword>
<dbReference type="KEGG" id="cuh:BJN34_09360"/>
<dbReference type="SUPFAM" id="SSF52343">
    <property type="entry name" value="Ferredoxin reductase-like, C-terminal NADP-linked domain"/>
    <property type="match status" value="1"/>
</dbReference>
<dbReference type="GO" id="GO:0051537">
    <property type="term" value="F:2 iron, 2 sulfur cluster binding"/>
    <property type="evidence" value="ECO:0007669"/>
    <property type="project" value="UniProtKB-KW"/>
</dbReference>
<dbReference type="InterPro" id="IPR017938">
    <property type="entry name" value="Riboflavin_synthase-like_b-brl"/>
</dbReference>
<feature type="domain" description="2Fe-2S ferredoxin-type" evidence="3">
    <location>
        <begin position="3"/>
        <end position="94"/>
    </location>
</feature>
<dbReference type="InterPro" id="IPR008333">
    <property type="entry name" value="Cbr1-like_FAD-bd_dom"/>
</dbReference>
<dbReference type="EMBL" id="CP017757">
    <property type="protein sequence ID" value="AQV94095.1"/>
    <property type="molecule type" value="Genomic_DNA"/>
</dbReference>
<dbReference type="SUPFAM" id="SSF54292">
    <property type="entry name" value="2Fe-2S ferredoxin-like"/>
    <property type="match status" value="1"/>
</dbReference>
<keyword evidence="2" id="KW-0411">Iron-sulfur</keyword>
<protein>
    <submittedName>
        <fullName evidence="5">Uncharacterized protein</fullName>
    </submittedName>
</protein>
<evidence type="ECO:0000256" key="2">
    <source>
        <dbReference type="ARBA" id="ARBA00022714"/>
    </source>
</evidence>
<evidence type="ECO:0000259" key="3">
    <source>
        <dbReference type="PROSITE" id="PS51085"/>
    </source>
</evidence>
<dbReference type="Pfam" id="PF00111">
    <property type="entry name" value="Fer2"/>
    <property type="match status" value="1"/>
</dbReference>
<dbReference type="InterPro" id="IPR001041">
    <property type="entry name" value="2Fe-2S_ferredoxin-type"/>
</dbReference>
<accession>A0A1U9UPL0</accession>
<evidence type="ECO:0000259" key="4">
    <source>
        <dbReference type="PROSITE" id="PS51384"/>
    </source>
</evidence>
<dbReference type="Gene3D" id="3.40.50.80">
    <property type="entry name" value="Nucleotide-binding domain of ferredoxin-NADP reductase (FNR) module"/>
    <property type="match status" value="1"/>
</dbReference>
<name>A0A1U9UPL0_CUPNE</name>
<sequence>MDAIIEVQSAGECHSFACAPGERLLHAGLRGGVSLPYGCATGTCGDCRATVVSGNVESLWPDAPGARALRGPGEILLCQSVTRGACVIETKPGPRTYSRELPQSCGGVLARVVPNDDGLAWVDIELDRPMRFLAGQFVLVAVPGVEGYRAYSPAHDGQDVSCLSLVVRNKAEGALSPLLSSPDSTGLRVQVFGPLGAAHVRPDEDGDLAVVVGGSGAAVALSILDWAVASGHLEWHRLDLVCGLRTSRCPEVIDRLAAAAARFSDSLRIIVALSEQDSAGVALSGAGANLQFESGMAHEVAARCLEGVWKDRAVFVAGPPPMVQGTLRMLITKARLNPTGIRYDSFS</sequence>
<dbReference type="PANTHER" id="PTHR47354:SF5">
    <property type="entry name" value="PROTEIN RFBI"/>
    <property type="match status" value="1"/>
</dbReference>
<dbReference type="OrthoDB" id="9806195at2"/>
<evidence type="ECO:0000256" key="1">
    <source>
        <dbReference type="ARBA" id="ARBA00001974"/>
    </source>
</evidence>
<gene>
    <name evidence="5" type="ORF">BJN34_09360</name>
</gene>
<dbReference type="InterPro" id="IPR036010">
    <property type="entry name" value="2Fe-2S_ferredoxin-like_sf"/>
</dbReference>
<dbReference type="GO" id="GO:0016491">
    <property type="term" value="F:oxidoreductase activity"/>
    <property type="evidence" value="ECO:0007669"/>
    <property type="project" value="InterPro"/>
</dbReference>
<dbReference type="Proteomes" id="UP000189627">
    <property type="component" value="Chromosome 1"/>
</dbReference>